<organism evidence="1 2">
    <name type="scientific">Austropuccinia psidii MF-1</name>
    <dbReference type="NCBI Taxonomy" id="1389203"/>
    <lineage>
        <taxon>Eukaryota</taxon>
        <taxon>Fungi</taxon>
        <taxon>Dikarya</taxon>
        <taxon>Basidiomycota</taxon>
        <taxon>Pucciniomycotina</taxon>
        <taxon>Pucciniomycetes</taxon>
        <taxon>Pucciniales</taxon>
        <taxon>Sphaerophragmiaceae</taxon>
        <taxon>Austropuccinia</taxon>
    </lineage>
</organism>
<evidence type="ECO:0000313" key="1">
    <source>
        <dbReference type="EMBL" id="MBW0496295.1"/>
    </source>
</evidence>
<proteinExistence type="predicted"/>
<name>A0A9Q3D827_9BASI</name>
<dbReference type="AlphaFoldDB" id="A0A9Q3D827"/>
<keyword evidence="2" id="KW-1185">Reference proteome</keyword>
<evidence type="ECO:0000313" key="2">
    <source>
        <dbReference type="Proteomes" id="UP000765509"/>
    </source>
</evidence>
<reference evidence="1" key="1">
    <citation type="submission" date="2021-03" db="EMBL/GenBank/DDBJ databases">
        <title>Draft genome sequence of rust myrtle Austropuccinia psidii MF-1, a brazilian biotype.</title>
        <authorList>
            <person name="Quecine M.C."/>
            <person name="Pachon D.M.R."/>
            <person name="Bonatelli M.L."/>
            <person name="Correr F.H."/>
            <person name="Franceschini L.M."/>
            <person name="Leite T.F."/>
            <person name="Margarido G.R.A."/>
            <person name="Almeida C.A."/>
            <person name="Ferrarezi J.A."/>
            <person name="Labate C.A."/>
        </authorList>
    </citation>
    <scope>NUCLEOTIDE SEQUENCE</scope>
    <source>
        <strain evidence="1">MF-1</strain>
    </source>
</reference>
<comment type="caution">
    <text evidence="1">The sequence shown here is derived from an EMBL/GenBank/DDBJ whole genome shotgun (WGS) entry which is preliminary data.</text>
</comment>
<gene>
    <name evidence="1" type="ORF">O181_036010</name>
</gene>
<accession>A0A9Q3D827</accession>
<evidence type="ECO:0008006" key="3">
    <source>
        <dbReference type="Google" id="ProtNLM"/>
    </source>
</evidence>
<dbReference type="EMBL" id="AVOT02013536">
    <property type="protein sequence ID" value="MBW0496295.1"/>
    <property type="molecule type" value="Genomic_DNA"/>
</dbReference>
<sequence>MHIKDNCHKIPPNKKSKYIQDVLQNSKVSDSDGILALGTSTSLSTPPSTPSRATFNQLPSKTPSTIFHFQCLSHEHTQDLHEHILKALVISNVSFLFLDNHYFQYYQQALVQLPYKLPTRDSICNNALPLLHANIKAQIMQKVINSKGMTLLIDGWTDISGYSLYALLLL</sequence>
<protein>
    <recommendedName>
        <fullName evidence="3">DUF659 domain-containing protein</fullName>
    </recommendedName>
</protein>
<dbReference type="Proteomes" id="UP000765509">
    <property type="component" value="Unassembled WGS sequence"/>
</dbReference>
<dbReference type="OrthoDB" id="2516854at2759"/>